<organism evidence="1">
    <name type="scientific">Anopheles funestus</name>
    <name type="common">African malaria mosquito</name>
    <dbReference type="NCBI Taxonomy" id="62324"/>
    <lineage>
        <taxon>Eukaryota</taxon>
        <taxon>Metazoa</taxon>
        <taxon>Ecdysozoa</taxon>
        <taxon>Arthropoda</taxon>
        <taxon>Hexapoda</taxon>
        <taxon>Insecta</taxon>
        <taxon>Pterygota</taxon>
        <taxon>Neoptera</taxon>
        <taxon>Endopterygota</taxon>
        <taxon>Diptera</taxon>
        <taxon>Nematocera</taxon>
        <taxon>Culicoidea</taxon>
        <taxon>Culicidae</taxon>
        <taxon>Anophelinae</taxon>
        <taxon>Anopheles</taxon>
    </lineage>
</organism>
<dbReference type="AlphaFoldDB" id="A0A4Y0BNP1"/>
<evidence type="ECO:0000313" key="1">
    <source>
        <dbReference type="EnsemblMetazoa" id="AFUN021531-PA"/>
    </source>
</evidence>
<dbReference type="PANTHER" id="PTHR20898">
    <property type="entry name" value="DAEDALUS ON 3-RELATED-RELATED"/>
    <property type="match status" value="1"/>
</dbReference>
<proteinExistence type="predicted"/>
<reference evidence="1" key="1">
    <citation type="submission" date="2020-05" db="UniProtKB">
        <authorList>
            <consortium name="EnsemblMetazoa"/>
        </authorList>
    </citation>
    <scope>IDENTIFICATION</scope>
    <source>
        <strain evidence="1">FUMOZ</strain>
    </source>
</reference>
<dbReference type="PANTHER" id="PTHR20898:SF0">
    <property type="entry name" value="DAEDALUS ON 3-RELATED"/>
    <property type="match status" value="1"/>
</dbReference>
<dbReference type="VEuPathDB" id="VectorBase:AFUN021531"/>
<accession>A0A4Y0BNP1</accession>
<sequence>MKFYIVVRDVSSRYSESDIRTISNGASSFSIKIIKYVCIDTPYKESTLHYCKSIPRRNAPTMISMAIDVPKLYNDIVVKVQLFYKFSTYQPFLITMEGKACEYIRHPPQFGIEKYVYDIMEESVPELLDPCPTGVSNIKIMICCVCISFLTSVSVLQNRTYNVTWYLHDKFAPRNIPAGDYKLQFKLIVQPSITLFGMDVYGAVRNTGIVSAFMT</sequence>
<dbReference type="EnsemblMetazoa" id="AFUN021531-RA">
    <property type="protein sequence ID" value="AFUN021531-PA"/>
    <property type="gene ID" value="AFUN021531"/>
</dbReference>
<protein>
    <submittedName>
        <fullName evidence="1">Uncharacterized protein</fullName>
    </submittedName>
</protein>
<name>A0A4Y0BNP1_ANOFN</name>
<dbReference type="VEuPathDB" id="VectorBase:AFUN2_013181"/>